<dbReference type="Gene3D" id="1.10.1740.10">
    <property type="match status" value="1"/>
</dbReference>
<dbReference type="SUPFAM" id="SSF88659">
    <property type="entry name" value="Sigma3 and sigma4 domains of RNA polymerase sigma factors"/>
    <property type="match status" value="1"/>
</dbReference>
<evidence type="ECO:0000256" key="3">
    <source>
        <dbReference type="ARBA" id="ARBA00023082"/>
    </source>
</evidence>
<accession>H0E2C1</accession>
<name>H0E2C1_9ACTN</name>
<comment type="similarity">
    <text evidence="1">Belongs to the sigma-70 factor family. ECF subfamily.</text>
</comment>
<dbReference type="InterPro" id="IPR014284">
    <property type="entry name" value="RNA_pol_sigma-70_dom"/>
</dbReference>
<dbReference type="SUPFAM" id="SSF88946">
    <property type="entry name" value="Sigma2 domain of RNA polymerase sigma factors"/>
    <property type="match status" value="1"/>
</dbReference>
<dbReference type="Pfam" id="PF04542">
    <property type="entry name" value="Sigma70_r2"/>
    <property type="match status" value="1"/>
</dbReference>
<dbReference type="InterPro" id="IPR013324">
    <property type="entry name" value="RNA_pol_sigma_r3/r4-like"/>
</dbReference>
<evidence type="ECO:0000313" key="9">
    <source>
        <dbReference type="Proteomes" id="UP000005143"/>
    </source>
</evidence>
<reference evidence="8 9" key="1">
    <citation type="journal article" date="2013" name="Biodegradation">
        <title>Quantitative proteomic analysis of ibuprofen-degrading Patulibacter sp. strain I11.</title>
        <authorList>
            <person name="Almeida B."/>
            <person name="Kjeldal H."/>
            <person name="Lolas I."/>
            <person name="Knudsen A.D."/>
            <person name="Carvalho G."/>
            <person name="Nielsen K.L."/>
            <person name="Barreto Crespo M.T."/>
            <person name="Stensballe A."/>
            <person name="Nielsen J.L."/>
        </authorList>
    </citation>
    <scope>NUCLEOTIDE SEQUENCE [LARGE SCALE GENOMIC DNA]</scope>
    <source>
        <strain evidence="8 9">I11</strain>
    </source>
</reference>
<evidence type="ECO:0000256" key="4">
    <source>
        <dbReference type="ARBA" id="ARBA00023125"/>
    </source>
</evidence>
<evidence type="ECO:0000313" key="8">
    <source>
        <dbReference type="EMBL" id="EHN12192.1"/>
    </source>
</evidence>
<dbReference type="InterPro" id="IPR013325">
    <property type="entry name" value="RNA_pol_sigma_r2"/>
</dbReference>
<proteinExistence type="inferred from homology"/>
<dbReference type="GO" id="GO:0006352">
    <property type="term" value="P:DNA-templated transcription initiation"/>
    <property type="evidence" value="ECO:0007669"/>
    <property type="project" value="InterPro"/>
</dbReference>
<keyword evidence="2" id="KW-0805">Transcription regulation</keyword>
<evidence type="ECO:0000259" key="7">
    <source>
        <dbReference type="Pfam" id="PF04545"/>
    </source>
</evidence>
<dbReference type="InterPro" id="IPR039425">
    <property type="entry name" value="RNA_pol_sigma-70-like"/>
</dbReference>
<protein>
    <submittedName>
        <fullName evidence="8">RNA polymerase sigma-24 subunit ECF subfamily</fullName>
    </submittedName>
</protein>
<dbReference type="GO" id="GO:0003677">
    <property type="term" value="F:DNA binding"/>
    <property type="evidence" value="ECO:0007669"/>
    <property type="project" value="UniProtKB-KW"/>
</dbReference>
<dbReference type="AlphaFoldDB" id="H0E2C1"/>
<keyword evidence="9" id="KW-1185">Reference proteome</keyword>
<dbReference type="NCBIfam" id="TIGR02937">
    <property type="entry name" value="sigma70-ECF"/>
    <property type="match status" value="1"/>
</dbReference>
<comment type="caution">
    <text evidence="8">The sequence shown here is derived from an EMBL/GenBank/DDBJ whole genome shotgun (WGS) entry which is preliminary data.</text>
</comment>
<keyword evidence="4" id="KW-0238">DNA-binding</keyword>
<dbReference type="CDD" id="cd06171">
    <property type="entry name" value="Sigma70_r4"/>
    <property type="match status" value="1"/>
</dbReference>
<dbReference type="PANTHER" id="PTHR43133:SF57">
    <property type="entry name" value="RNA POLYMERASE SIGMA-70 FACTOR"/>
    <property type="match status" value="1"/>
</dbReference>
<dbReference type="EMBL" id="AGUD01000042">
    <property type="protein sequence ID" value="EHN12192.1"/>
    <property type="molecule type" value="Genomic_DNA"/>
</dbReference>
<feature type="domain" description="RNA polymerase sigma-70 region 2" evidence="6">
    <location>
        <begin position="6"/>
        <end position="61"/>
    </location>
</feature>
<dbReference type="Proteomes" id="UP000005143">
    <property type="component" value="Unassembled WGS sequence"/>
</dbReference>
<evidence type="ECO:0000259" key="6">
    <source>
        <dbReference type="Pfam" id="PF04542"/>
    </source>
</evidence>
<keyword evidence="5" id="KW-0804">Transcription</keyword>
<feature type="domain" description="RNA polymerase sigma-70 region 4" evidence="7">
    <location>
        <begin position="94"/>
        <end position="143"/>
    </location>
</feature>
<evidence type="ECO:0000256" key="5">
    <source>
        <dbReference type="ARBA" id="ARBA00023163"/>
    </source>
</evidence>
<evidence type="ECO:0000256" key="2">
    <source>
        <dbReference type="ARBA" id="ARBA00023015"/>
    </source>
</evidence>
<dbReference type="PANTHER" id="PTHR43133">
    <property type="entry name" value="RNA POLYMERASE ECF-TYPE SIGMA FACTO"/>
    <property type="match status" value="1"/>
</dbReference>
<dbReference type="GO" id="GO:0016987">
    <property type="term" value="F:sigma factor activity"/>
    <property type="evidence" value="ECO:0007669"/>
    <property type="project" value="UniProtKB-KW"/>
</dbReference>
<dbReference type="InterPro" id="IPR036388">
    <property type="entry name" value="WH-like_DNA-bd_sf"/>
</dbReference>
<dbReference type="Gene3D" id="1.10.10.10">
    <property type="entry name" value="Winged helix-like DNA-binding domain superfamily/Winged helix DNA-binding domain"/>
    <property type="match status" value="1"/>
</dbReference>
<keyword evidence="3" id="KW-0731">Sigma factor</keyword>
<sequence length="150" mass="16701">MYGFFAYRVASRHDAEDLTSATFERAVKHAGRFDPRRASPATWLLAIAQNVLTDHYRRGARRPESLTEVDALDARVAGAPDRPELGVSPELEQALGGLGDREREVVALRFGGDLRGKEIAQLTGLSEANVHQILSRSLRQLRQAMPERRP</sequence>
<organism evidence="8 9">
    <name type="scientific">Patulibacter medicamentivorans</name>
    <dbReference type="NCBI Taxonomy" id="1097667"/>
    <lineage>
        <taxon>Bacteria</taxon>
        <taxon>Bacillati</taxon>
        <taxon>Actinomycetota</taxon>
        <taxon>Thermoleophilia</taxon>
        <taxon>Solirubrobacterales</taxon>
        <taxon>Patulibacteraceae</taxon>
        <taxon>Patulibacter</taxon>
    </lineage>
</organism>
<gene>
    <name evidence="8" type="ORF">PAI11_09340</name>
</gene>
<dbReference type="InterPro" id="IPR007630">
    <property type="entry name" value="RNA_pol_sigma70_r4"/>
</dbReference>
<dbReference type="Pfam" id="PF04545">
    <property type="entry name" value="Sigma70_r4"/>
    <property type="match status" value="1"/>
</dbReference>
<evidence type="ECO:0000256" key="1">
    <source>
        <dbReference type="ARBA" id="ARBA00010641"/>
    </source>
</evidence>
<dbReference type="InterPro" id="IPR007627">
    <property type="entry name" value="RNA_pol_sigma70_r2"/>
</dbReference>